<feature type="domain" description="BTB" evidence="1">
    <location>
        <begin position="21"/>
        <end position="88"/>
    </location>
</feature>
<sequence>MAPDLARSTAFGHLLDSGEYSDLKFVCQGQEFKVHKVVVCTQSPVLAAATRGPFQEATTGVIDIEGFAAEVVRSMVEYLYTGDYDPNPRMNPDSRDGMGHISNPVQPLANEGVRHHVRVSVVADYYNIPGLAQLANAKIQSAPAGEWDAQALLDATKESLNIANDQALRETMAILAAQNLKKLLDTDQLGDLIGDFGVAVLKKYTQEVEQLRRDLNEKSDLLAQSVGREMLATENADRNAARAARVQENMSRCLETLREKDCCRNSKCRAEFKCYIETRGQQPVYTLRCAKCGCRH</sequence>
<dbReference type="SUPFAM" id="SSF54695">
    <property type="entry name" value="POZ domain"/>
    <property type="match status" value="1"/>
</dbReference>
<evidence type="ECO:0000313" key="3">
    <source>
        <dbReference type="Proteomes" id="UP001285441"/>
    </source>
</evidence>
<reference evidence="2" key="1">
    <citation type="journal article" date="2023" name="Mol. Phylogenet. Evol.">
        <title>Genome-scale phylogeny and comparative genomics of the fungal order Sordariales.</title>
        <authorList>
            <person name="Hensen N."/>
            <person name="Bonometti L."/>
            <person name="Westerberg I."/>
            <person name="Brannstrom I.O."/>
            <person name="Guillou S."/>
            <person name="Cros-Aarteil S."/>
            <person name="Calhoun S."/>
            <person name="Haridas S."/>
            <person name="Kuo A."/>
            <person name="Mondo S."/>
            <person name="Pangilinan J."/>
            <person name="Riley R."/>
            <person name="LaButti K."/>
            <person name="Andreopoulos B."/>
            <person name="Lipzen A."/>
            <person name="Chen C."/>
            <person name="Yan M."/>
            <person name="Daum C."/>
            <person name="Ng V."/>
            <person name="Clum A."/>
            <person name="Steindorff A."/>
            <person name="Ohm R.A."/>
            <person name="Martin F."/>
            <person name="Silar P."/>
            <person name="Natvig D.O."/>
            <person name="Lalanne C."/>
            <person name="Gautier V."/>
            <person name="Ament-Velasquez S.L."/>
            <person name="Kruys A."/>
            <person name="Hutchinson M.I."/>
            <person name="Powell A.J."/>
            <person name="Barry K."/>
            <person name="Miller A.N."/>
            <person name="Grigoriev I.V."/>
            <person name="Debuchy R."/>
            <person name="Gladieux P."/>
            <person name="Hiltunen Thoren M."/>
            <person name="Johannesson H."/>
        </authorList>
    </citation>
    <scope>NUCLEOTIDE SEQUENCE</scope>
    <source>
        <strain evidence="2">CBS 232.78</strain>
    </source>
</reference>
<dbReference type="InterPro" id="IPR000210">
    <property type="entry name" value="BTB/POZ_dom"/>
</dbReference>
<dbReference type="Proteomes" id="UP001285441">
    <property type="component" value="Unassembled WGS sequence"/>
</dbReference>
<dbReference type="PROSITE" id="PS50097">
    <property type="entry name" value="BTB"/>
    <property type="match status" value="1"/>
</dbReference>
<dbReference type="CDD" id="cd18186">
    <property type="entry name" value="BTB_POZ_ZBTB_KLHL-like"/>
    <property type="match status" value="1"/>
</dbReference>
<dbReference type="Pfam" id="PF00651">
    <property type="entry name" value="BTB"/>
    <property type="match status" value="1"/>
</dbReference>
<proteinExistence type="predicted"/>
<dbReference type="Gene3D" id="3.30.710.10">
    <property type="entry name" value="Potassium Channel Kv1.1, Chain A"/>
    <property type="match status" value="1"/>
</dbReference>
<dbReference type="PANTHER" id="PTHR47843">
    <property type="entry name" value="BTB DOMAIN-CONTAINING PROTEIN-RELATED"/>
    <property type="match status" value="1"/>
</dbReference>
<dbReference type="AlphaFoldDB" id="A0AAE0U8L2"/>
<dbReference type="EMBL" id="JAULSW010000001">
    <property type="protein sequence ID" value="KAK3395033.1"/>
    <property type="molecule type" value="Genomic_DNA"/>
</dbReference>
<dbReference type="PANTHER" id="PTHR47843:SF5">
    <property type="entry name" value="BTB_POZ DOMAIN PROTEIN"/>
    <property type="match status" value="1"/>
</dbReference>
<accession>A0AAE0U8L2</accession>
<keyword evidence="3" id="KW-1185">Reference proteome</keyword>
<dbReference type="SMART" id="SM00225">
    <property type="entry name" value="BTB"/>
    <property type="match status" value="1"/>
</dbReference>
<reference evidence="2" key="2">
    <citation type="submission" date="2023-06" db="EMBL/GenBank/DDBJ databases">
        <authorList>
            <consortium name="Lawrence Berkeley National Laboratory"/>
            <person name="Haridas S."/>
            <person name="Hensen N."/>
            <person name="Bonometti L."/>
            <person name="Westerberg I."/>
            <person name="Brannstrom I.O."/>
            <person name="Guillou S."/>
            <person name="Cros-Aarteil S."/>
            <person name="Calhoun S."/>
            <person name="Kuo A."/>
            <person name="Mondo S."/>
            <person name="Pangilinan J."/>
            <person name="Riley R."/>
            <person name="LaButti K."/>
            <person name="Andreopoulos B."/>
            <person name="Lipzen A."/>
            <person name="Chen C."/>
            <person name="Yanf M."/>
            <person name="Daum C."/>
            <person name="Ng V."/>
            <person name="Clum A."/>
            <person name="Steindorff A."/>
            <person name="Ohm R."/>
            <person name="Martin F."/>
            <person name="Silar P."/>
            <person name="Natvig D."/>
            <person name="Lalanne C."/>
            <person name="Gautier V."/>
            <person name="Ament-velasquez S.L."/>
            <person name="Kruys A."/>
            <person name="Hutchinson M.I."/>
            <person name="Powell A.J."/>
            <person name="Barry K."/>
            <person name="Miller A.N."/>
            <person name="Grigoriev I.V."/>
            <person name="Debuchy R."/>
            <person name="Gladieux P."/>
            <person name="Thoren M.H."/>
            <person name="Johannesson H."/>
        </authorList>
    </citation>
    <scope>NUCLEOTIDE SEQUENCE</scope>
    <source>
        <strain evidence="2">CBS 232.78</strain>
    </source>
</reference>
<evidence type="ECO:0000259" key="1">
    <source>
        <dbReference type="PROSITE" id="PS50097"/>
    </source>
</evidence>
<protein>
    <submittedName>
        <fullName evidence="2">BTB/POZ protein</fullName>
    </submittedName>
</protein>
<gene>
    <name evidence="2" type="ORF">B0H63DRAFT_386735</name>
</gene>
<name>A0AAE0U8L2_9PEZI</name>
<evidence type="ECO:0000313" key="2">
    <source>
        <dbReference type="EMBL" id="KAK3395033.1"/>
    </source>
</evidence>
<comment type="caution">
    <text evidence="2">The sequence shown here is derived from an EMBL/GenBank/DDBJ whole genome shotgun (WGS) entry which is preliminary data.</text>
</comment>
<dbReference type="InterPro" id="IPR011333">
    <property type="entry name" value="SKP1/BTB/POZ_sf"/>
</dbReference>
<organism evidence="2 3">
    <name type="scientific">Podospora didyma</name>
    <dbReference type="NCBI Taxonomy" id="330526"/>
    <lineage>
        <taxon>Eukaryota</taxon>
        <taxon>Fungi</taxon>
        <taxon>Dikarya</taxon>
        <taxon>Ascomycota</taxon>
        <taxon>Pezizomycotina</taxon>
        <taxon>Sordariomycetes</taxon>
        <taxon>Sordariomycetidae</taxon>
        <taxon>Sordariales</taxon>
        <taxon>Podosporaceae</taxon>
        <taxon>Podospora</taxon>
    </lineage>
</organism>